<accession>A0A3M7R9E6</accession>
<feature type="non-terminal residue" evidence="1">
    <location>
        <position position="1"/>
    </location>
</feature>
<gene>
    <name evidence="1" type="ORF">BpHYR1_018597</name>
</gene>
<dbReference type="Proteomes" id="UP000276133">
    <property type="component" value="Unassembled WGS sequence"/>
</dbReference>
<evidence type="ECO:0000313" key="2">
    <source>
        <dbReference type="Proteomes" id="UP000276133"/>
    </source>
</evidence>
<keyword evidence="2" id="KW-1185">Reference proteome</keyword>
<dbReference type="EMBL" id="REGN01003905">
    <property type="protein sequence ID" value="RNA20187.1"/>
    <property type="molecule type" value="Genomic_DNA"/>
</dbReference>
<dbReference type="AlphaFoldDB" id="A0A3M7R9E6"/>
<proteinExistence type="predicted"/>
<evidence type="ECO:0000313" key="1">
    <source>
        <dbReference type="EMBL" id="RNA20187.1"/>
    </source>
</evidence>
<comment type="caution">
    <text evidence="1">The sequence shown here is derived from an EMBL/GenBank/DDBJ whole genome shotgun (WGS) entry which is preliminary data.</text>
</comment>
<name>A0A3M7R9E6_BRAPC</name>
<reference evidence="1 2" key="1">
    <citation type="journal article" date="2018" name="Sci. Rep.">
        <title>Genomic signatures of local adaptation to the degree of environmental predictability in rotifers.</title>
        <authorList>
            <person name="Franch-Gras L."/>
            <person name="Hahn C."/>
            <person name="Garcia-Roger E.M."/>
            <person name="Carmona M.J."/>
            <person name="Serra M."/>
            <person name="Gomez A."/>
        </authorList>
    </citation>
    <scope>NUCLEOTIDE SEQUENCE [LARGE SCALE GENOMIC DNA]</scope>
    <source>
        <strain evidence="1">HYR1</strain>
    </source>
</reference>
<sequence>DPSDHLMFYSGLLNANLDLDVYADRVIAIKTMVGTKVQIGEGADC</sequence>
<organism evidence="1 2">
    <name type="scientific">Brachionus plicatilis</name>
    <name type="common">Marine rotifer</name>
    <name type="synonym">Brachionus muelleri</name>
    <dbReference type="NCBI Taxonomy" id="10195"/>
    <lineage>
        <taxon>Eukaryota</taxon>
        <taxon>Metazoa</taxon>
        <taxon>Spiralia</taxon>
        <taxon>Gnathifera</taxon>
        <taxon>Rotifera</taxon>
        <taxon>Eurotatoria</taxon>
        <taxon>Monogononta</taxon>
        <taxon>Pseudotrocha</taxon>
        <taxon>Ploima</taxon>
        <taxon>Brachionidae</taxon>
        <taxon>Brachionus</taxon>
    </lineage>
</organism>
<protein>
    <submittedName>
        <fullName evidence="1">Uncharacterized protein</fullName>
    </submittedName>
</protein>